<comment type="caution">
    <text evidence="2">The sequence shown here is derived from an EMBL/GenBank/DDBJ whole genome shotgun (WGS) entry which is preliminary data.</text>
</comment>
<keyword evidence="3" id="KW-1185">Reference proteome</keyword>
<sequence length="66" mass="6895">MWKLAILVWLVMGTTFAGIGVMVVLATPSLSGQDMNLIPLAAGIGALVAVPCAWLVARQIFAATVR</sequence>
<gene>
    <name evidence="2" type="ORF">D9R14_00450</name>
</gene>
<name>A0A3L7AMH3_9HYPH</name>
<dbReference type="RefSeq" id="WP_121621332.1">
    <property type="nucleotide sequence ID" value="NZ_JACIIW010000004.1"/>
</dbReference>
<feature type="transmembrane region" description="Helical" evidence="1">
    <location>
        <begin position="6"/>
        <end position="25"/>
    </location>
</feature>
<organism evidence="2 3">
    <name type="scientific">Xanthobacter tagetidis</name>
    <dbReference type="NCBI Taxonomy" id="60216"/>
    <lineage>
        <taxon>Bacteria</taxon>
        <taxon>Pseudomonadati</taxon>
        <taxon>Pseudomonadota</taxon>
        <taxon>Alphaproteobacteria</taxon>
        <taxon>Hyphomicrobiales</taxon>
        <taxon>Xanthobacteraceae</taxon>
        <taxon>Xanthobacter</taxon>
    </lineage>
</organism>
<proteinExistence type="predicted"/>
<dbReference type="AlphaFoldDB" id="A0A3L7AMH3"/>
<evidence type="ECO:0000313" key="3">
    <source>
        <dbReference type="Proteomes" id="UP000269692"/>
    </source>
</evidence>
<keyword evidence="1" id="KW-0812">Transmembrane</keyword>
<keyword evidence="1" id="KW-0472">Membrane</keyword>
<keyword evidence="1" id="KW-1133">Transmembrane helix</keyword>
<dbReference type="EMBL" id="RCTF01000001">
    <property type="protein sequence ID" value="RLP81517.1"/>
    <property type="molecule type" value="Genomic_DNA"/>
</dbReference>
<evidence type="ECO:0000313" key="2">
    <source>
        <dbReference type="EMBL" id="RLP81517.1"/>
    </source>
</evidence>
<accession>A0A3L7AMH3</accession>
<feature type="transmembrane region" description="Helical" evidence="1">
    <location>
        <begin position="37"/>
        <end position="57"/>
    </location>
</feature>
<dbReference type="OrthoDB" id="8454943at2"/>
<protein>
    <recommendedName>
        <fullName evidence="4">CTP synthetase</fullName>
    </recommendedName>
</protein>
<evidence type="ECO:0008006" key="4">
    <source>
        <dbReference type="Google" id="ProtNLM"/>
    </source>
</evidence>
<dbReference type="Proteomes" id="UP000269692">
    <property type="component" value="Unassembled WGS sequence"/>
</dbReference>
<evidence type="ECO:0000256" key="1">
    <source>
        <dbReference type="SAM" id="Phobius"/>
    </source>
</evidence>
<reference evidence="2 3" key="1">
    <citation type="submission" date="2018-10" db="EMBL/GenBank/DDBJ databases">
        <title>Xanthobacter tagetidis genome sequencing and assembly.</title>
        <authorList>
            <person name="Maclea K.S."/>
            <person name="Goen A.E."/>
            <person name="Fatima S.A."/>
        </authorList>
    </citation>
    <scope>NUCLEOTIDE SEQUENCE [LARGE SCALE GENOMIC DNA]</scope>
    <source>
        <strain evidence="2 3">ATCC 700314</strain>
    </source>
</reference>